<evidence type="ECO:0000313" key="1">
    <source>
        <dbReference type="EMBL" id="RDH14428.1"/>
    </source>
</evidence>
<sequence>MCLTAVFNSLALSRGRRGERNPLTPIVRSLEHVCTHSGTDQVHRVSAKKSDMETKAQRIIDTKKARGHNPTIISREIHSPLLSSRFFPSFPPKSNLCVAQPHMPRVYHRLGLRFKIGHHLTATFPAPAHTTGVVELHLPFILLSLWLAGWLGSEVEGREGVGMWVWYFLSSFPHSSRLICWVRSWAGLGCRLLRVALHRRN</sequence>
<dbReference type="VEuPathDB" id="FungiDB:M747DRAFT_161405"/>
<dbReference type="Proteomes" id="UP000253845">
    <property type="component" value="Unassembled WGS sequence"/>
</dbReference>
<evidence type="ECO:0000313" key="2">
    <source>
        <dbReference type="Proteomes" id="UP000253845"/>
    </source>
</evidence>
<gene>
    <name evidence="1" type="ORF">M747DRAFT_161405</name>
</gene>
<name>A0A370BJ28_ASPNG</name>
<proteinExistence type="predicted"/>
<protein>
    <submittedName>
        <fullName evidence="1">Uncharacterized protein</fullName>
    </submittedName>
</protein>
<accession>A0A370BJ28</accession>
<reference evidence="1 2" key="1">
    <citation type="submission" date="2018-07" db="EMBL/GenBank/DDBJ databases">
        <title>Section-level genome sequencing of Aspergillus section Nigri to investigate inter- and intra-species variation.</title>
        <authorList>
            <consortium name="DOE Joint Genome Institute"/>
            <person name="Vesth T.C."/>
            <person name="Nybo J.L."/>
            <person name="Theobald S."/>
            <person name="Frisvad J.C."/>
            <person name="Larsen T.O."/>
            <person name="Nielsen K.F."/>
            <person name="Hoof J.B."/>
            <person name="Brandl J."/>
            <person name="Salamov A."/>
            <person name="Riley R."/>
            <person name="Gladden J.M."/>
            <person name="Phatale P."/>
            <person name="Nielsen M.T."/>
            <person name="Lyhne E.K."/>
            <person name="Kogle M.E."/>
            <person name="Strasser K."/>
            <person name="McDonnell E."/>
            <person name="Barry K."/>
            <person name="Clum A."/>
            <person name="Chen C."/>
            <person name="Nolan M."/>
            <person name="Sandor L."/>
            <person name="Kuo A."/>
            <person name="Lipzen A."/>
            <person name="Hainaut M."/>
            <person name="Drula E."/>
            <person name="Tsang A."/>
            <person name="Magnuson J.K."/>
            <person name="Henrissat B."/>
            <person name="Wiebenga A."/>
            <person name="Simmons B.A."/>
            <person name="Makela M.R."/>
            <person name="De vries R.P."/>
            <person name="Grigoriev I.V."/>
            <person name="Mortensen U.H."/>
            <person name="Baker S.E."/>
            <person name="Andersen M.R."/>
        </authorList>
    </citation>
    <scope>NUCLEOTIDE SEQUENCE [LARGE SCALE GENOMIC DNA]</scope>
    <source>
        <strain evidence="1 2">ATCC 13496</strain>
    </source>
</reference>
<organism evidence="1 2">
    <name type="scientific">Aspergillus niger ATCC 13496</name>
    <dbReference type="NCBI Taxonomy" id="1353008"/>
    <lineage>
        <taxon>Eukaryota</taxon>
        <taxon>Fungi</taxon>
        <taxon>Dikarya</taxon>
        <taxon>Ascomycota</taxon>
        <taxon>Pezizomycotina</taxon>
        <taxon>Eurotiomycetes</taxon>
        <taxon>Eurotiomycetidae</taxon>
        <taxon>Eurotiales</taxon>
        <taxon>Aspergillaceae</taxon>
        <taxon>Aspergillus</taxon>
        <taxon>Aspergillus subgen. Circumdati</taxon>
    </lineage>
</organism>
<dbReference type="EMBL" id="KZ851967">
    <property type="protein sequence ID" value="RDH14428.1"/>
    <property type="molecule type" value="Genomic_DNA"/>
</dbReference>
<dbReference type="AlphaFoldDB" id="A0A370BJ28"/>